<organism evidence="7 8">
    <name type="scientific">Pseudobacter ginsenosidimutans</name>
    <dbReference type="NCBI Taxonomy" id="661488"/>
    <lineage>
        <taxon>Bacteria</taxon>
        <taxon>Pseudomonadati</taxon>
        <taxon>Bacteroidota</taxon>
        <taxon>Chitinophagia</taxon>
        <taxon>Chitinophagales</taxon>
        <taxon>Chitinophagaceae</taxon>
        <taxon>Pseudobacter</taxon>
    </lineage>
</organism>
<dbReference type="Proteomes" id="UP000293874">
    <property type="component" value="Unassembled WGS sequence"/>
</dbReference>
<feature type="active site" evidence="4">
    <location>
        <position position="19"/>
    </location>
</feature>
<dbReference type="GO" id="GO:0003998">
    <property type="term" value="F:acylphosphatase activity"/>
    <property type="evidence" value="ECO:0007669"/>
    <property type="project" value="UniProtKB-EC"/>
</dbReference>
<dbReference type="PROSITE" id="PS00151">
    <property type="entry name" value="ACYLPHOSPHATASE_2"/>
    <property type="match status" value="1"/>
</dbReference>
<name>A0A4Q7MAY7_9BACT</name>
<dbReference type="AlphaFoldDB" id="A0A4Q7MAY7"/>
<dbReference type="PANTHER" id="PTHR47268">
    <property type="entry name" value="ACYLPHOSPHATASE"/>
    <property type="match status" value="1"/>
</dbReference>
<feature type="domain" description="Acylphosphatase-like" evidence="6">
    <location>
        <begin position="4"/>
        <end position="90"/>
    </location>
</feature>
<evidence type="ECO:0000256" key="3">
    <source>
        <dbReference type="ARBA" id="ARBA00047645"/>
    </source>
</evidence>
<accession>A0A4Q7MAY7</accession>
<evidence type="ECO:0000256" key="1">
    <source>
        <dbReference type="ARBA" id="ARBA00005614"/>
    </source>
</evidence>
<evidence type="ECO:0000313" key="8">
    <source>
        <dbReference type="Proteomes" id="UP000293874"/>
    </source>
</evidence>
<evidence type="ECO:0000256" key="4">
    <source>
        <dbReference type="PROSITE-ProRule" id="PRU00520"/>
    </source>
</evidence>
<gene>
    <name evidence="7" type="ORF">EV199_5912</name>
</gene>
<sequence>MLQTYSIKVTGKVQGVYYRQSTKEKATTLGITGYVKNNPDGSVQIMASGTTDQLLQLVLWCKQGPVRAIVEEVNVETMPPAVFMGFRIER</sequence>
<dbReference type="Pfam" id="PF00708">
    <property type="entry name" value="Acylphosphatase"/>
    <property type="match status" value="1"/>
</dbReference>
<dbReference type="RefSeq" id="WP_130544388.1">
    <property type="nucleotide sequence ID" value="NZ_CP042431.1"/>
</dbReference>
<dbReference type="OrthoDB" id="9808093at2"/>
<reference evidence="7 8" key="1">
    <citation type="submission" date="2019-02" db="EMBL/GenBank/DDBJ databases">
        <title>Genomic Encyclopedia of Type Strains, Phase IV (KMG-IV): sequencing the most valuable type-strain genomes for metagenomic binning, comparative biology and taxonomic classification.</title>
        <authorList>
            <person name="Goeker M."/>
        </authorList>
    </citation>
    <scope>NUCLEOTIDE SEQUENCE [LARGE SCALE GENOMIC DNA]</scope>
    <source>
        <strain evidence="7 8">DSM 18116</strain>
    </source>
</reference>
<dbReference type="InterPro" id="IPR036046">
    <property type="entry name" value="Acylphosphatase-like_dom_sf"/>
</dbReference>
<dbReference type="EC" id="3.6.1.7" evidence="2 4"/>
<dbReference type="Gene3D" id="3.30.70.100">
    <property type="match status" value="1"/>
</dbReference>
<keyword evidence="8" id="KW-1185">Reference proteome</keyword>
<evidence type="ECO:0000256" key="2">
    <source>
        <dbReference type="ARBA" id="ARBA00012150"/>
    </source>
</evidence>
<protein>
    <recommendedName>
        <fullName evidence="2 4">acylphosphatase</fullName>
        <ecNumber evidence="2 4">3.6.1.7</ecNumber>
    </recommendedName>
</protein>
<comment type="similarity">
    <text evidence="1 5">Belongs to the acylphosphatase family.</text>
</comment>
<dbReference type="EMBL" id="SGXA01000006">
    <property type="protein sequence ID" value="RZS65156.1"/>
    <property type="molecule type" value="Genomic_DNA"/>
</dbReference>
<dbReference type="InterPro" id="IPR020456">
    <property type="entry name" value="Acylphosphatase"/>
</dbReference>
<evidence type="ECO:0000313" key="7">
    <source>
        <dbReference type="EMBL" id="RZS65156.1"/>
    </source>
</evidence>
<evidence type="ECO:0000259" key="6">
    <source>
        <dbReference type="PROSITE" id="PS51160"/>
    </source>
</evidence>
<dbReference type="InterPro" id="IPR017968">
    <property type="entry name" value="Acylphosphatase_CS"/>
</dbReference>
<evidence type="ECO:0000256" key="5">
    <source>
        <dbReference type="RuleBase" id="RU004168"/>
    </source>
</evidence>
<feature type="active site" evidence="4">
    <location>
        <position position="37"/>
    </location>
</feature>
<keyword evidence="4" id="KW-0378">Hydrolase</keyword>
<comment type="caution">
    <text evidence="7">The sequence shown here is derived from an EMBL/GenBank/DDBJ whole genome shotgun (WGS) entry which is preliminary data.</text>
</comment>
<dbReference type="PANTHER" id="PTHR47268:SF4">
    <property type="entry name" value="ACYLPHOSPHATASE"/>
    <property type="match status" value="1"/>
</dbReference>
<dbReference type="PROSITE" id="PS51160">
    <property type="entry name" value="ACYLPHOSPHATASE_3"/>
    <property type="match status" value="1"/>
</dbReference>
<dbReference type="InterPro" id="IPR001792">
    <property type="entry name" value="Acylphosphatase-like_dom"/>
</dbReference>
<comment type="catalytic activity">
    <reaction evidence="3 4">
        <text>an acyl phosphate + H2O = a carboxylate + phosphate + H(+)</text>
        <dbReference type="Rhea" id="RHEA:14965"/>
        <dbReference type="ChEBI" id="CHEBI:15377"/>
        <dbReference type="ChEBI" id="CHEBI:15378"/>
        <dbReference type="ChEBI" id="CHEBI:29067"/>
        <dbReference type="ChEBI" id="CHEBI:43474"/>
        <dbReference type="ChEBI" id="CHEBI:59918"/>
        <dbReference type="EC" id="3.6.1.7"/>
    </reaction>
</comment>
<dbReference type="SUPFAM" id="SSF54975">
    <property type="entry name" value="Acylphosphatase/BLUF domain-like"/>
    <property type="match status" value="1"/>
</dbReference>
<dbReference type="PRINTS" id="PR00112">
    <property type="entry name" value="ACYLPHPHTASE"/>
</dbReference>
<proteinExistence type="inferred from homology"/>